<proteinExistence type="predicted"/>
<dbReference type="EMBL" id="JAUJYN010000009">
    <property type="protein sequence ID" value="KAK1264075.1"/>
    <property type="molecule type" value="Genomic_DNA"/>
</dbReference>
<reference evidence="2" key="1">
    <citation type="journal article" date="2023" name="Nat. Commun.">
        <title>Diploid and tetraploid genomes of Acorus and the evolution of monocots.</title>
        <authorList>
            <person name="Ma L."/>
            <person name="Liu K.W."/>
            <person name="Li Z."/>
            <person name="Hsiao Y.Y."/>
            <person name="Qi Y."/>
            <person name="Fu T."/>
            <person name="Tang G.D."/>
            <person name="Zhang D."/>
            <person name="Sun W.H."/>
            <person name="Liu D.K."/>
            <person name="Li Y."/>
            <person name="Chen G.Z."/>
            <person name="Liu X.D."/>
            <person name="Liao X.Y."/>
            <person name="Jiang Y.T."/>
            <person name="Yu X."/>
            <person name="Hao Y."/>
            <person name="Huang J."/>
            <person name="Zhao X.W."/>
            <person name="Ke S."/>
            <person name="Chen Y.Y."/>
            <person name="Wu W.L."/>
            <person name="Hsu J.L."/>
            <person name="Lin Y.F."/>
            <person name="Huang M.D."/>
            <person name="Li C.Y."/>
            <person name="Huang L."/>
            <person name="Wang Z.W."/>
            <person name="Zhao X."/>
            <person name="Zhong W.Y."/>
            <person name="Peng D.H."/>
            <person name="Ahmad S."/>
            <person name="Lan S."/>
            <person name="Zhang J.S."/>
            <person name="Tsai W.C."/>
            <person name="Van de Peer Y."/>
            <person name="Liu Z.J."/>
        </authorList>
    </citation>
    <scope>NUCLEOTIDE SEQUENCE</scope>
    <source>
        <strain evidence="2">SCP</strain>
    </source>
</reference>
<dbReference type="PANTHER" id="PTHR31307:SF4">
    <property type="entry name" value="TRIHELIX TRANSCRIPTION FACTOR ASIL2"/>
    <property type="match status" value="1"/>
</dbReference>
<name>A0AAV9AIA6_ACOGR</name>
<comment type="caution">
    <text evidence="2">The sequence shown here is derived from an EMBL/GenBank/DDBJ whole genome shotgun (WGS) entry which is preliminary data.</text>
</comment>
<feature type="region of interest" description="Disordered" evidence="1">
    <location>
        <begin position="42"/>
        <end position="114"/>
    </location>
</feature>
<dbReference type="Proteomes" id="UP001179952">
    <property type="component" value="Unassembled WGS sequence"/>
</dbReference>
<dbReference type="GO" id="GO:0000976">
    <property type="term" value="F:transcription cis-regulatory region binding"/>
    <property type="evidence" value="ECO:0007669"/>
    <property type="project" value="TreeGrafter"/>
</dbReference>
<dbReference type="InterPro" id="IPR044823">
    <property type="entry name" value="ASIL1/2-like"/>
</dbReference>
<feature type="compositionally biased region" description="Polar residues" evidence="1">
    <location>
        <begin position="12"/>
        <end position="24"/>
    </location>
</feature>
<dbReference type="GO" id="GO:0005634">
    <property type="term" value="C:nucleus"/>
    <property type="evidence" value="ECO:0007669"/>
    <property type="project" value="TreeGrafter"/>
</dbReference>
<sequence length="178" mass="20439">MSNHDYMKHTGRTSSARTALTPSRSMVREVQDCLQRQPLQVALFPPPRPPHRLHSQQQCGQNTSNNSRLPSPFEDDLITPARPPQQFVQNLSPPAVATESRRKKKRQTTTDKTAVRKLSRSILQIGQVYNKVETSKLQQAAEMEKQGMGFVKELELQRVQFFMKTQLELTQTKRQKQS</sequence>
<feature type="compositionally biased region" description="Polar residues" evidence="1">
    <location>
        <begin position="55"/>
        <end position="69"/>
    </location>
</feature>
<organism evidence="2 3">
    <name type="scientific">Acorus gramineus</name>
    <name type="common">Dwarf sweet flag</name>
    <dbReference type="NCBI Taxonomy" id="55184"/>
    <lineage>
        <taxon>Eukaryota</taxon>
        <taxon>Viridiplantae</taxon>
        <taxon>Streptophyta</taxon>
        <taxon>Embryophyta</taxon>
        <taxon>Tracheophyta</taxon>
        <taxon>Spermatophyta</taxon>
        <taxon>Magnoliopsida</taxon>
        <taxon>Liliopsida</taxon>
        <taxon>Acoraceae</taxon>
        <taxon>Acorus</taxon>
    </lineage>
</organism>
<evidence type="ECO:0000256" key="1">
    <source>
        <dbReference type="SAM" id="MobiDB-lite"/>
    </source>
</evidence>
<dbReference type="PANTHER" id="PTHR31307">
    <property type="entry name" value="TRIHELIX TRANSCRIPTION FACTOR ASIL2"/>
    <property type="match status" value="1"/>
</dbReference>
<accession>A0AAV9AIA6</accession>
<protein>
    <submittedName>
        <fullName evidence="2">Uncharacterized protein</fullName>
    </submittedName>
</protein>
<dbReference type="AlphaFoldDB" id="A0AAV9AIA6"/>
<reference evidence="2" key="2">
    <citation type="submission" date="2023-06" db="EMBL/GenBank/DDBJ databases">
        <authorList>
            <person name="Ma L."/>
            <person name="Liu K.-W."/>
            <person name="Li Z."/>
            <person name="Hsiao Y.-Y."/>
            <person name="Qi Y."/>
            <person name="Fu T."/>
            <person name="Tang G."/>
            <person name="Zhang D."/>
            <person name="Sun W.-H."/>
            <person name="Liu D.-K."/>
            <person name="Li Y."/>
            <person name="Chen G.-Z."/>
            <person name="Liu X.-D."/>
            <person name="Liao X.-Y."/>
            <person name="Jiang Y.-T."/>
            <person name="Yu X."/>
            <person name="Hao Y."/>
            <person name="Huang J."/>
            <person name="Zhao X.-W."/>
            <person name="Ke S."/>
            <person name="Chen Y.-Y."/>
            <person name="Wu W.-L."/>
            <person name="Hsu J.-L."/>
            <person name="Lin Y.-F."/>
            <person name="Huang M.-D."/>
            <person name="Li C.-Y."/>
            <person name="Huang L."/>
            <person name="Wang Z.-W."/>
            <person name="Zhao X."/>
            <person name="Zhong W.-Y."/>
            <person name="Peng D.-H."/>
            <person name="Ahmad S."/>
            <person name="Lan S."/>
            <person name="Zhang J.-S."/>
            <person name="Tsai W.-C."/>
            <person name="Van De Peer Y."/>
            <person name="Liu Z.-J."/>
        </authorList>
    </citation>
    <scope>NUCLEOTIDE SEQUENCE</scope>
    <source>
        <strain evidence="2">SCP</strain>
        <tissue evidence="2">Leaves</tissue>
    </source>
</reference>
<keyword evidence="3" id="KW-1185">Reference proteome</keyword>
<evidence type="ECO:0000313" key="2">
    <source>
        <dbReference type="EMBL" id="KAK1264075.1"/>
    </source>
</evidence>
<feature type="region of interest" description="Disordered" evidence="1">
    <location>
        <begin position="1"/>
        <end position="28"/>
    </location>
</feature>
<evidence type="ECO:0000313" key="3">
    <source>
        <dbReference type="Proteomes" id="UP001179952"/>
    </source>
</evidence>
<gene>
    <name evidence="2" type="ORF">QJS04_geneDACA013542</name>
</gene>